<keyword evidence="3" id="KW-1185">Reference proteome</keyword>
<evidence type="ECO:0000313" key="3">
    <source>
        <dbReference type="Proteomes" id="UP000191004"/>
    </source>
</evidence>
<sequence>MDVSEREDFVRKPRQRAMPLFPTPFKECRKTDAKSWNVFTPDLNVLKYKETLSKDQEKNLHDRAENLVWRAVGAEYYRASEFYWEICAWHDIFNLIHTDEKFRVDKRPYRFVEPDSNGKLSVSTRIPDATFGIKTFFFALNSFGFPVYRSNPKKEPEPLLREEYLCYMTRHPRCNLIMDGVWGEAGLIFPFAAYEAKSGRHRYDGSAEKQVQHACQTYLAMLDDLARDPNNVTEYQTKESSQFQFFAFTSSASFWEVHVAWSSLEDCMMQTIWKGDIRKYSEALQLIYIVDQIHDFAIKQHYPFVLKHLEAWYARDRQFSMNMGSWDTHPDPPWLVLERESRTFKQEKAREEREARKTRKGRIEKPKPSKRAPRKGKGKAWNWELLEQRKEREEVGEEVIAMLSRPISISSDSD</sequence>
<proteinExistence type="predicted"/>
<evidence type="ECO:0000256" key="1">
    <source>
        <dbReference type="SAM" id="MobiDB-lite"/>
    </source>
</evidence>
<feature type="compositionally biased region" description="Basic residues" evidence="1">
    <location>
        <begin position="368"/>
        <end position="378"/>
    </location>
</feature>
<dbReference type="Proteomes" id="UP000191004">
    <property type="component" value="Unassembled WGS sequence"/>
</dbReference>
<dbReference type="EMBL" id="LVVK01000017">
    <property type="protein sequence ID" value="OPB40934.1"/>
    <property type="molecule type" value="Genomic_DNA"/>
</dbReference>
<dbReference type="AlphaFoldDB" id="A0A1T3CIL8"/>
<evidence type="ECO:0000313" key="2">
    <source>
        <dbReference type="EMBL" id="OPB40934.1"/>
    </source>
</evidence>
<name>A0A1T3CIL8_9HYPO</name>
<gene>
    <name evidence="2" type="ORF">A0O28_0010150</name>
</gene>
<accession>A0A1T3CIL8</accession>
<comment type="caution">
    <text evidence="2">The sequence shown here is derived from an EMBL/GenBank/DDBJ whole genome shotgun (WGS) entry which is preliminary data.</text>
</comment>
<feature type="compositionally biased region" description="Basic and acidic residues" evidence="1">
    <location>
        <begin position="345"/>
        <end position="367"/>
    </location>
</feature>
<reference evidence="2 3" key="1">
    <citation type="submission" date="2016-04" db="EMBL/GenBank/DDBJ databases">
        <title>Multiple horizontal gene transfer events from other fungi enriched the ability of the initially mycotrophic fungus Trichoderma (Ascomycota) to feed on dead plant biomass.</title>
        <authorList>
            <person name="Atanasova L."/>
            <person name="Chenthamara K."/>
            <person name="Zhang J."/>
            <person name="Grujic M."/>
            <person name="Henrissat B."/>
            <person name="Kuo A."/>
            <person name="Aertz A."/>
            <person name="Salamov A."/>
            <person name="Lipzen A."/>
            <person name="Labutti K."/>
            <person name="Barry K."/>
            <person name="Miao Y."/>
            <person name="Rahimi M.J."/>
            <person name="Shen Q."/>
            <person name="Grigoriev I.V."/>
            <person name="Kubicek C.P."/>
            <person name="Druzhinina I.S."/>
        </authorList>
    </citation>
    <scope>NUCLEOTIDE SEQUENCE [LARGE SCALE GENOMIC DNA]</scope>
    <source>
        <strain evidence="2 3">NJAU 4742</strain>
    </source>
</reference>
<organism evidence="2 3">
    <name type="scientific">Trichoderma guizhouense</name>
    <dbReference type="NCBI Taxonomy" id="1491466"/>
    <lineage>
        <taxon>Eukaryota</taxon>
        <taxon>Fungi</taxon>
        <taxon>Dikarya</taxon>
        <taxon>Ascomycota</taxon>
        <taxon>Pezizomycotina</taxon>
        <taxon>Sordariomycetes</taxon>
        <taxon>Hypocreomycetidae</taxon>
        <taxon>Hypocreales</taxon>
        <taxon>Hypocreaceae</taxon>
        <taxon>Trichoderma</taxon>
    </lineage>
</organism>
<feature type="region of interest" description="Disordered" evidence="1">
    <location>
        <begin position="345"/>
        <end position="378"/>
    </location>
</feature>
<dbReference type="OrthoDB" id="191139at2759"/>
<protein>
    <submittedName>
        <fullName evidence="2">Uncharacterized protein</fullName>
    </submittedName>
</protein>